<organism evidence="5 6">
    <name type="scientific">Actinomadura rubrisoli</name>
    <dbReference type="NCBI Taxonomy" id="2530368"/>
    <lineage>
        <taxon>Bacteria</taxon>
        <taxon>Bacillati</taxon>
        <taxon>Actinomycetota</taxon>
        <taxon>Actinomycetes</taxon>
        <taxon>Streptosporangiales</taxon>
        <taxon>Thermomonosporaceae</taxon>
        <taxon>Actinomadura</taxon>
    </lineage>
</organism>
<proteinExistence type="inferred from homology"/>
<dbReference type="Gene3D" id="2.60.120.330">
    <property type="entry name" value="B-lactam Antibiotic, Isopenicillin N Synthase, Chain"/>
    <property type="match status" value="1"/>
</dbReference>
<dbReference type="InterPro" id="IPR044861">
    <property type="entry name" value="IPNS-like_FE2OG_OXY"/>
</dbReference>
<dbReference type="AlphaFoldDB" id="A0A4R5CHA7"/>
<keyword evidence="3" id="KW-0479">Metal-binding</keyword>
<protein>
    <submittedName>
        <fullName evidence="5">Isopenicillin N synthase family oxygenase</fullName>
    </submittedName>
</protein>
<dbReference type="PRINTS" id="PR00682">
    <property type="entry name" value="IPNSYNTHASE"/>
</dbReference>
<reference evidence="5 6" key="1">
    <citation type="submission" date="2019-03" db="EMBL/GenBank/DDBJ databases">
        <title>Draft genome sequences of novel Actinobacteria.</title>
        <authorList>
            <person name="Sahin N."/>
            <person name="Ay H."/>
            <person name="Saygin H."/>
        </authorList>
    </citation>
    <scope>NUCLEOTIDE SEQUENCE [LARGE SCALE GENOMIC DNA]</scope>
    <source>
        <strain evidence="5 6">H3C3</strain>
    </source>
</reference>
<dbReference type="InterPro" id="IPR027443">
    <property type="entry name" value="IPNS-like_sf"/>
</dbReference>
<keyword evidence="3" id="KW-0560">Oxidoreductase</keyword>
<dbReference type="SUPFAM" id="SSF51197">
    <property type="entry name" value="Clavaminate synthase-like"/>
    <property type="match status" value="1"/>
</dbReference>
<name>A0A4R5CHA7_9ACTN</name>
<evidence type="ECO:0000256" key="2">
    <source>
        <dbReference type="ARBA" id="ARBA00023194"/>
    </source>
</evidence>
<dbReference type="EMBL" id="SMKU01000005">
    <property type="protein sequence ID" value="TDD96672.1"/>
    <property type="molecule type" value="Genomic_DNA"/>
</dbReference>
<dbReference type="GO" id="GO:0016491">
    <property type="term" value="F:oxidoreductase activity"/>
    <property type="evidence" value="ECO:0007669"/>
    <property type="project" value="UniProtKB-KW"/>
</dbReference>
<keyword evidence="3" id="KW-0408">Iron</keyword>
<feature type="domain" description="Fe2OG dioxygenase" evidence="4">
    <location>
        <begin position="186"/>
        <end position="292"/>
    </location>
</feature>
<comment type="similarity">
    <text evidence="3">Belongs to the iron/ascorbate-dependent oxidoreductase family.</text>
</comment>
<dbReference type="Pfam" id="PF03171">
    <property type="entry name" value="2OG-FeII_Oxy"/>
    <property type="match status" value="1"/>
</dbReference>
<evidence type="ECO:0000259" key="4">
    <source>
        <dbReference type="PROSITE" id="PS51471"/>
    </source>
</evidence>
<evidence type="ECO:0000313" key="6">
    <source>
        <dbReference type="Proteomes" id="UP000294513"/>
    </source>
</evidence>
<gene>
    <name evidence="5" type="ORF">E1298_02525</name>
</gene>
<comment type="caution">
    <text evidence="5">The sequence shown here is derived from an EMBL/GenBank/DDBJ whole genome shotgun (WGS) entry which is preliminary data.</text>
</comment>
<dbReference type="GO" id="GO:0017000">
    <property type="term" value="P:antibiotic biosynthetic process"/>
    <property type="evidence" value="ECO:0007669"/>
    <property type="project" value="UniProtKB-KW"/>
</dbReference>
<dbReference type="PROSITE" id="PS51471">
    <property type="entry name" value="FE2OG_OXY"/>
    <property type="match status" value="1"/>
</dbReference>
<dbReference type="InterPro" id="IPR005123">
    <property type="entry name" value="Oxoglu/Fe-dep_dioxygenase_dom"/>
</dbReference>
<dbReference type="GO" id="GO:0046872">
    <property type="term" value="F:metal ion binding"/>
    <property type="evidence" value="ECO:0007669"/>
    <property type="project" value="UniProtKB-KW"/>
</dbReference>
<dbReference type="InterPro" id="IPR026992">
    <property type="entry name" value="DIOX_N"/>
</dbReference>
<comment type="pathway">
    <text evidence="1">Antibiotic biosynthesis.</text>
</comment>
<dbReference type="Pfam" id="PF14226">
    <property type="entry name" value="DIOX_N"/>
    <property type="match status" value="1"/>
</dbReference>
<dbReference type="RefSeq" id="WP_131889088.1">
    <property type="nucleotide sequence ID" value="NZ_SMKU01000005.1"/>
</dbReference>
<keyword evidence="2" id="KW-0045">Antibiotic biosynthesis</keyword>
<dbReference type="InterPro" id="IPR050231">
    <property type="entry name" value="Iron_ascorbate_oxido_reductase"/>
</dbReference>
<keyword evidence="6" id="KW-1185">Reference proteome</keyword>
<evidence type="ECO:0000313" key="5">
    <source>
        <dbReference type="EMBL" id="TDD96672.1"/>
    </source>
</evidence>
<evidence type="ECO:0000256" key="1">
    <source>
        <dbReference type="ARBA" id="ARBA00004792"/>
    </source>
</evidence>
<dbReference type="OrthoDB" id="21825at2"/>
<dbReference type="PANTHER" id="PTHR47990">
    <property type="entry name" value="2-OXOGLUTARATE (2OG) AND FE(II)-DEPENDENT OXYGENASE SUPERFAMILY PROTEIN-RELATED"/>
    <property type="match status" value="1"/>
</dbReference>
<accession>A0A4R5CHA7</accession>
<sequence>MVHQQATVIVDGFVPVIDLSSRDSTQGRAAIAEAIDRACKTSGFFTIVGHGVPQELVARMYMTTNTFFKLPEAQKDLVANRPGVSGFRRFGGATAQSLGGKTPPDLCEVFAAHVTGELSDAERAKLGDYWASWKLANIWPDAPAGFRETWHEYMNVMTALSEDIMRLFALALTLDEDFFADKFDNHVSSLTANYYYPQVEAPLPGQMRRGAHTDWGSLAVLYQEDDLGGLQVLQGGDDWRDVPAIPGSFVVNIGDLMALWTNEHWVSTMHRVVNPERGNTSSRLSNPFFYLPNHDTSIEPISAGHQRPDALTAGQWISDKMQKTFS</sequence>
<evidence type="ECO:0000256" key="3">
    <source>
        <dbReference type="RuleBase" id="RU003682"/>
    </source>
</evidence>
<dbReference type="Proteomes" id="UP000294513">
    <property type="component" value="Unassembled WGS sequence"/>
</dbReference>